<dbReference type="PANTHER" id="PTHR43424">
    <property type="entry name" value="LOCUS PUTATIVE PROTEIN 1-RELATED"/>
    <property type="match status" value="1"/>
</dbReference>
<feature type="transmembrane region" description="Helical" evidence="5">
    <location>
        <begin position="150"/>
        <end position="172"/>
    </location>
</feature>
<feature type="transmembrane region" description="Helical" evidence="5">
    <location>
        <begin position="390"/>
        <end position="410"/>
    </location>
</feature>
<feature type="transmembrane region" description="Helical" evidence="5">
    <location>
        <begin position="364"/>
        <end position="384"/>
    </location>
</feature>
<feature type="transmembrane region" description="Helical" evidence="5">
    <location>
        <begin position="301"/>
        <end position="324"/>
    </location>
</feature>
<feature type="transmembrane region" description="Helical" evidence="5">
    <location>
        <begin position="422"/>
        <end position="444"/>
    </location>
</feature>
<protein>
    <submittedName>
        <fullName evidence="6">Flippase</fullName>
    </submittedName>
</protein>
<dbReference type="AlphaFoldDB" id="A0A6I5NJ07"/>
<evidence type="ECO:0000313" key="7">
    <source>
        <dbReference type="Proteomes" id="UP000469292"/>
    </source>
</evidence>
<dbReference type="InterPro" id="IPR002797">
    <property type="entry name" value="Polysacc_synth"/>
</dbReference>
<evidence type="ECO:0000256" key="3">
    <source>
        <dbReference type="ARBA" id="ARBA00022989"/>
    </source>
</evidence>
<keyword evidence="3 5" id="KW-1133">Transmembrane helix</keyword>
<evidence type="ECO:0000256" key="5">
    <source>
        <dbReference type="SAM" id="Phobius"/>
    </source>
</evidence>
<dbReference type="CDD" id="cd13128">
    <property type="entry name" value="MATE_Wzx_like"/>
    <property type="match status" value="1"/>
</dbReference>
<name>A0A6I5NJ07_9BIFI</name>
<feature type="transmembrane region" description="Helical" evidence="5">
    <location>
        <begin position="178"/>
        <end position="198"/>
    </location>
</feature>
<sequence length="528" mass="58382">MVQSTQCKPKIRSVRYNVAMNLILTTSSFVFPLITTPYVARILSPEGLGMVAWAVSFASYFSVIAGLGFSLYGQRECAKIRDNSRLLNRTMVELALLQICAMTMALALYVAAVALVPQARENIWISLIFGVNIMLTSCGYEWFYQSIEQYGYITARSILCKLVSLILMFALVRHANDAVQYAIVLCTGTVGTNIFNIARLHKYVSFQNLSGFNCVRHLRPMVWYSINRMASGMRSNADMLVCGFFLPDALVGCYSIVLKVRSFSFAAVDSVGGVMLPRFSYHEGHGERRKTLDLLAKNFNLLIMMALAAGVMLTVCANPIILFLGGADYLAGRPALIVTAWVPLLSASAATLTNYLVSTNRDKTAATLNVVGLVVQIVFALILIPTFGILGAAVSVLLYETVSLSMRLVVLRKELRVILAWLDPWKSVISAGLAMCCGLFIDGYLGGCHYLLEIVIDGAVIAAVYGMSLVIMRERFVMGLLRTVSTRLRRQVTAARFIFRKEESRPHDFADTTSRELALEEEKVDQAY</sequence>
<feature type="transmembrane region" description="Helical" evidence="5">
    <location>
        <begin position="51"/>
        <end position="73"/>
    </location>
</feature>
<evidence type="ECO:0000256" key="1">
    <source>
        <dbReference type="ARBA" id="ARBA00004141"/>
    </source>
</evidence>
<dbReference type="PANTHER" id="PTHR43424:SF1">
    <property type="entry name" value="LOCUS PUTATIVE PROTEIN 1-RELATED"/>
    <property type="match status" value="1"/>
</dbReference>
<dbReference type="RefSeq" id="WP_163227958.1">
    <property type="nucleotide sequence ID" value="NZ_VYSG01000003.1"/>
</dbReference>
<proteinExistence type="predicted"/>
<feature type="transmembrane region" description="Helical" evidence="5">
    <location>
        <begin position="94"/>
        <end position="117"/>
    </location>
</feature>
<evidence type="ECO:0000256" key="2">
    <source>
        <dbReference type="ARBA" id="ARBA00022692"/>
    </source>
</evidence>
<dbReference type="GO" id="GO:0016020">
    <property type="term" value="C:membrane"/>
    <property type="evidence" value="ECO:0007669"/>
    <property type="project" value="UniProtKB-SubCell"/>
</dbReference>
<feature type="transmembrane region" description="Helical" evidence="5">
    <location>
        <begin position="123"/>
        <end position="143"/>
    </location>
</feature>
<keyword evidence="2 5" id="KW-0812">Transmembrane</keyword>
<feature type="transmembrane region" description="Helical" evidence="5">
    <location>
        <begin position="336"/>
        <end position="357"/>
    </location>
</feature>
<gene>
    <name evidence="6" type="ORF">F6S87_07110</name>
</gene>
<keyword evidence="7" id="KW-1185">Reference proteome</keyword>
<comment type="caution">
    <text evidence="6">The sequence shown here is derived from an EMBL/GenBank/DDBJ whole genome shotgun (WGS) entry which is preliminary data.</text>
</comment>
<dbReference type="Pfam" id="PF01943">
    <property type="entry name" value="Polysacc_synt"/>
    <property type="match status" value="1"/>
</dbReference>
<dbReference type="EMBL" id="VYSG01000003">
    <property type="protein sequence ID" value="NEG70363.1"/>
    <property type="molecule type" value="Genomic_DNA"/>
</dbReference>
<feature type="transmembrane region" description="Helical" evidence="5">
    <location>
        <begin position="450"/>
        <end position="472"/>
    </location>
</feature>
<keyword evidence="4 5" id="KW-0472">Membrane</keyword>
<organism evidence="6 7">
    <name type="scientific">Bifidobacterium choloepi</name>
    <dbReference type="NCBI Taxonomy" id="2614131"/>
    <lineage>
        <taxon>Bacteria</taxon>
        <taxon>Bacillati</taxon>
        <taxon>Actinomycetota</taxon>
        <taxon>Actinomycetes</taxon>
        <taxon>Bifidobacteriales</taxon>
        <taxon>Bifidobacteriaceae</taxon>
        <taxon>Bifidobacterium</taxon>
    </lineage>
</organism>
<comment type="subcellular location">
    <subcellularLocation>
        <location evidence="1">Membrane</location>
        <topology evidence="1">Multi-pass membrane protein</topology>
    </subcellularLocation>
</comment>
<accession>A0A6I5NJ07</accession>
<evidence type="ECO:0000256" key="4">
    <source>
        <dbReference type="ARBA" id="ARBA00023136"/>
    </source>
</evidence>
<evidence type="ECO:0000313" key="6">
    <source>
        <dbReference type="EMBL" id="NEG70363.1"/>
    </source>
</evidence>
<reference evidence="6 7" key="1">
    <citation type="submission" date="2019-09" db="EMBL/GenBank/DDBJ databases">
        <title>Phylogenetic characterization of a novel taxon of the genus Bifidobacterium: Bifidobacterium choloepi sp. nov.</title>
        <authorList>
            <person name="Modesto M."/>
            <person name="Satti M."/>
        </authorList>
    </citation>
    <scope>NUCLEOTIDE SEQUENCE [LARGE SCALE GENOMIC DNA]</scope>
    <source>
        <strain evidence="6 7">BRDM6</strain>
    </source>
</reference>
<feature type="transmembrane region" description="Helical" evidence="5">
    <location>
        <begin position="18"/>
        <end position="39"/>
    </location>
</feature>
<dbReference type="InterPro" id="IPR052556">
    <property type="entry name" value="PolySynth_Transporter"/>
</dbReference>
<dbReference type="Proteomes" id="UP000469292">
    <property type="component" value="Unassembled WGS sequence"/>
</dbReference>